<reference evidence="3 4" key="1">
    <citation type="submission" date="2018-02" db="EMBL/GenBank/DDBJ databases">
        <authorList>
            <person name="Skraban J."/>
            <person name="Trcek J."/>
        </authorList>
    </citation>
    <scope>NUCLEOTIDE SEQUENCE [LARGE SCALE GENOMIC DNA]</scope>
    <source>
        <strain evidence="3 4">AV446</strain>
    </source>
</reference>
<evidence type="ECO:0000313" key="3">
    <source>
        <dbReference type="EMBL" id="PYD49316.1"/>
    </source>
</evidence>
<dbReference type="RefSeq" id="WP_133250220.1">
    <property type="nucleotide sequence ID" value="NZ_JAHRDT010000043.1"/>
</dbReference>
<accession>A0ABX5PB98</accession>
<feature type="region of interest" description="Disordered" evidence="1">
    <location>
        <begin position="22"/>
        <end position="62"/>
    </location>
</feature>
<evidence type="ECO:0000256" key="1">
    <source>
        <dbReference type="SAM" id="MobiDB-lite"/>
    </source>
</evidence>
<keyword evidence="2" id="KW-0732">Signal</keyword>
<evidence type="ECO:0008006" key="5">
    <source>
        <dbReference type="Google" id="ProtNLM"/>
    </source>
</evidence>
<dbReference type="EMBL" id="PRCW01000002">
    <property type="protein sequence ID" value="PYD49316.1"/>
    <property type="molecule type" value="Genomic_DNA"/>
</dbReference>
<organism evidence="3 4">
    <name type="scientific">Novacetimonas pomaceti</name>
    <dbReference type="NCBI Taxonomy" id="2021998"/>
    <lineage>
        <taxon>Bacteria</taxon>
        <taxon>Pseudomonadati</taxon>
        <taxon>Pseudomonadota</taxon>
        <taxon>Alphaproteobacteria</taxon>
        <taxon>Acetobacterales</taxon>
        <taxon>Acetobacteraceae</taxon>
        <taxon>Novacetimonas</taxon>
    </lineage>
</organism>
<sequence>MPARRLMLCLPCLAVLAACTQPDPRIPPDRANPSASPLSNTGQQSTRQGGLSDGGYDQGMPN</sequence>
<dbReference type="Proteomes" id="UP000248116">
    <property type="component" value="Unassembled WGS sequence"/>
</dbReference>
<dbReference type="PROSITE" id="PS51257">
    <property type="entry name" value="PROKAR_LIPOPROTEIN"/>
    <property type="match status" value="1"/>
</dbReference>
<feature type="compositionally biased region" description="Gly residues" evidence="1">
    <location>
        <begin position="51"/>
        <end position="62"/>
    </location>
</feature>
<protein>
    <recommendedName>
        <fullName evidence="5">Lipoprotein</fullName>
    </recommendedName>
</protein>
<feature type="compositionally biased region" description="Polar residues" evidence="1">
    <location>
        <begin position="33"/>
        <end position="49"/>
    </location>
</feature>
<proteinExistence type="predicted"/>
<name>A0ABX5PB98_9PROT</name>
<feature type="signal peptide" evidence="2">
    <location>
        <begin position="1"/>
        <end position="17"/>
    </location>
</feature>
<evidence type="ECO:0000313" key="4">
    <source>
        <dbReference type="Proteomes" id="UP000248116"/>
    </source>
</evidence>
<comment type="caution">
    <text evidence="3">The sequence shown here is derived from an EMBL/GenBank/DDBJ whole genome shotgun (WGS) entry which is preliminary data.</text>
</comment>
<keyword evidence="4" id="KW-1185">Reference proteome</keyword>
<feature type="chain" id="PRO_5046444195" description="Lipoprotein" evidence="2">
    <location>
        <begin position="18"/>
        <end position="62"/>
    </location>
</feature>
<gene>
    <name evidence="3" type="ORF">C3920_00075</name>
</gene>
<evidence type="ECO:0000256" key="2">
    <source>
        <dbReference type="SAM" id="SignalP"/>
    </source>
</evidence>